<organism evidence="3">
    <name type="scientific">Nippostrongylus brasiliensis</name>
    <name type="common">Rat hookworm</name>
    <dbReference type="NCBI Taxonomy" id="27835"/>
    <lineage>
        <taxon>Eukaryota</taxon>
        <taxon>Metazoa</taxon>
        <taxon>Ecdysozoa</taxon>
        <taxon>Nematoda</taxon>
        <taxon>Chromadorea</taxon>
        <taxon>Rhabditida</taxon>
        <taxon>Rhabditina</taxon>
        <taxon>Rhabditomorpha</taxon>
        <taxon>Strongyloidea</taxon>
        <taxon>Heligmosomidae</taxon>
        <taxon>Nippostrongylus</taxon>
    </lineage>
</organism>
<dbReference type="Gene3D" id="3.40.50.1240">
    <property type="entry name" value="Phosphoglycerate mutase-like"/>
    <property type="match status" value="1"/>
</dbReference>
<name>A0A0N4YM80_NIPBR</name>
<evidence type="ECO:0000313" key="1">
    <source>
        <dbReference type="EMBL" id="VDL81983.1"/>
    </source>
</evidence>
<evidence type="ECO:0000313" key="3">
    <source>
        <dbReference type="WBParaSite" id="NBR_0001826101-mRNA-1"/>
    </source>
</evidence>
<gene>
    <name evidence="1" type="ORF">NBR_LOCUS18262</name>
</gene>
<proteinExistence type="predicted"/>
<evidence type="ECO:0000313" key="2">
    <source>
        <dbReference type="Proteomes" id="UP000271162"/>
    </source>
</evidence>
<dbReference type="InterPro" id="IPR029033">
    <property type="entry name" value="His_PPase_superfam"/>
</dbReference>
<dbReference type="SUPFAM" id="SSF53254">
    <property type="entry name" value="Phosphoglycerate mutase-like"/>
    <property type="match status" value="1"/>
</dbReference>
<dbReference type="STRING" id="27835.A0A0N4YM80"/>
<dbReference type="GO" id="GO:0016791">
    <property type="term" value="F:phosphatase activity"/>
    <property type="evidence" value="ECO:0007669"/>
    <property type="project" value="UniProtKB-ARBA"/>
</dbReference>
<sequence>MYALGIGNDLMVPYAAALIMEIYKDADNYVVEVFYRNDTSKDPYPMALPGCGTPCTVANMTDLYSNVRLDSYASQQAVSHLLH</sequence>
<dbReference type="Proteomes" id="UP000271162">
    <property type="component" value="Unassembled WGS sequence"/>
</dbReference>
<dbReference type="EMBL" id="UYSL01023284">
    <property type="protein sequence ID" value="VDL81983.1"/>
    <property type="molecule type" value="Genomic_DNA"/>
</dbReference>
<protein>
    <submittedName>
        <fullName evidence="3">Lipase</fullName>
    </submittedName>
</protein>
<reference evidence="3" key="1">
    <citation type="submission" date="2017-02" db="UniProtKB">
        <authorList>
            <consortium name="WormBaseParasite"/>
        </authorList>
    </citation>
    <scope>IDENTIFICATION</scope>
</reference>
<keyword evidence="2" id="KW-1185">Reference proteome</keyword>
<accession>A0A0N4YM80</accession>
<reference evidence="1 2" key="2">
    <citation type="submission" date="2018-11" db="EMBL/GenBank/DDBJ databases">
        <authorList>
            <consortium name="Pathogen Informatics"/>
        </authorList>
    </citation>
    <scope>NUCLEOTIDE SEQUENCE [LARGE SCALE GENOMIC DNA]</scope>
</reference>
<dbReference type="AlphaFoldDB" id="A0A0N4YM80"/>
<dbReference type="WBParaSite" id="NBR_0001826101-mRNA-1">
    <property type="protein sequence ID" value="NBR_0001826101-mRNA-1"/>
    <property type="gene ID" value="NBR_0001826101"/>
</dbReference>